<dbReference type="Gene3D" id="3.30.300.30">
    <property type="match status" value="1"/>
</dbReference>
<evidence type="ECO:0000259" key="4">
    <source>
        <dbReference type="Pfam" id="PF13193"/>
    </source>
</evidence>
<gene>
    <name evidence="5" type="ORF">FC18_GL000975</name>
</gene>
<dbReference type="Pfam" id="PF00501">
    <property type="entry name" value="AMP-binding"/>
    <property type="match status" value="1"/>
</dbReference>
<dbReference type="GO" id="GO:0006631">
    <property type="term" value="P:fatty acid metabolic process"/>
    <property type="evidence" value="ECO:0007669"/>
    <property type="project" value="TreeGrafter"/>
</dbReference>
<dbReference type="STRING" id="1291052.FC18_GL000975"/>
<dbReference type="InterPro" id="IPR042099">
    <property type="entry name" value="ANL_N_sf"/>
</dbReference>
<evidence type="ECO:0000256" key="1">
    <source>
        <dbReference type="ARBA" id="ARBA00006432"/>
    </source>
</evidence>
<comment type="caution">
    <text evidence="5">The sequence shown here is derived from an EMBL/GenBank/DDBJ whole genome shotgun (WGS) entry which is preliminary data.</text>
</comment>
<evidence type="ECO:0000313" key="5">
    <source>
        <dbReference type="EMBL" id="KRM55784.1"/>
    </source>
</evidence>
<protein>
    <submittedName>
        <fullName evidence="5">Acetyl-CoA synthetase</fullName>
    </submittedName>
</protein>
<dbReference type="InterPro" id="IPR020845">
    <property type="entry name" value="AMP-binding_CS"/>
</dbReference>
<reference evidence="5 6" key="1">
    <citation type="journal article" date="2015" name="Genome Announc.">
        <title>Expanding the biotechnology potential of lactobacilli through comparative genomics of 213 strains and associated genera.</title>
        <authorList>
            <person name="Sun Z."/>
            <person name="Harris H.M."/>
            <person name="McCann A."/>
            <person name="Guo C."/>
            <person name="Argimon S."/>
            <person name="Zhang W."/>
            <person name="Yang X."/>
            <person name="Jeffery I.B."/>
            <person name="Cooney J.C."/>
            <person name="Kagawa T.F."/>
            <person name="Liu W."/>
            <person name="Song Y."/>
            <person name="Salvetti E."/>
            <person name="Wrobel A."/>
            <person name="Rasinkangas P."/>
            <person name="Parkhill J."/>
            <person name="Rea M.C."/>
            <person name="O'Sullivan O."/>
            <person name="Ritari J."/>
            <person name="Douillard F.P."/>
            <person name="Paul Ross R."/>
            <person name="Yang R."/>
            <person name="Briner A.E."/>
            <person name="Felis G.E."/>
            <person name="de Vos W.M."/>
            <person name="Barrangou R."/>
            <person name="Klaenhammer T.R."/>
            <person name="Caufield P.W."/>
            <person name="Cui Y."/>
            <person name="Zhang H."/>
            <person name="O'Toole P.W."/>
        </authorList>
    </citation>
    <scope>NUCLEOTIDE SEQUENCE [LARGE SCALE GENOMIC DNA]</scope>
    <source>
        <strain evidence="5 6">DSM 20505</strain>
    </source>
</reference>
<dbReference type="PATRIC" id="fig|1291052.5.peg.989"/>
<name>A0A0R1ZLA8_9LACO</name>
<feature type="domain" description="AMP-dependent synthetase/ligase" evidence="3">
    <location>
        <begin position="23"/>
        <end position="363"/>
    </location>
</feature>
<dbReference type="PROSITE" id="PS00455">
    <property type="entry name" value="AMP_BINDING"/>
    <property type="match status" value="1"/>
</dbReference>
<dbReference type="InterPro" id="IPR045851">
    <property type="entry name" value="AMP-bd_C_sf"/>
</dbReference>
<dbReference type="EMBL" id="AYYO01000012">
    <property type="protein sequence ID" value="KRM55784.1"/>
    <property type="molecule type" value="Genomic_DNA"/>
</dbReference>
<keyword evidence="6" id="KW-1185">Reference proteome</keyword>
<dbReference type="OrthoDB" id="9762242at2"/>
<dbReference type="GO" id="GO:0031956">
    <property type="term" value="F:medium-chain fatty acid-CoA ligase activity"/>
    <property type="evidence" value="ECO:0007669"/>
    <property type="project" value="TreeGrafter"/>
</dbReference>
<dbReference type="SUPFAM" id="SSF56801">
    <property type="entry name" value="Acetyl-CoA synthetase-like"/>
    <property type="match status" value="1"/>
</dbReference>
<organism evidence="5 6">
    <name type="scientific">Lacticaseibacillus sharpeae JCM 1186 = DSM 20505</name>
    <dbReference type="NCBI Taxonomy" id="1291052"/>
    <lineage>
        <taxon>Bacteria</taxon>
        <taxon>Bacillati</taxon>
        <taxon>Bacillota</taxon>
        <taxon>Bacilli</taxon>
        <taxon>Lactobacillales</taxon>
        <taxon>Lactobacillaceae</taxon>
        <taxon>Lacticaseibacillus</taxon>
    </lineage>
</organism>
<evidence type="ECO:0000256" key="2">
    <source>
        <dbReference type="ARBA" id="ARBA00022598"/>
    </source>
</evidence>
<dbReference type="Gene3D" id="3.40.50.12780">
    <property type="entry name" value="N-terminal domain of ligase-like"/>
    <property type="match status" value="1"/>
</dbReference>
<dbReference type="PANTHER" id="PTHR43201">
    <property type="entry name" value="ACYL-COA SYNTHETASE"/>
    <property type="match status" value="1"/>
</dbReference>
<proteinExistence type="inferred from homology"/>
<keyword evidence="2" id="KW-0436">Ligase</keyword>
<feature type="domain" description="AMP-binding enzyme C-terminal" evidence="4">
    <location>
        <begin position="411"/>
        <end position="490"/>
    </location>
</feature>
<dbReference type="RefSeq" id="WP_056975490.1">
    <property type="nucleotide sequence ID" value="NZ_AYYO01000012.1"/>
</dbReference>
<dbReference type="InterPro" id="IPR000873">
    <property type="entry name" value="AMP-dep_synth/lig_dom"/>
</dbReference>
<dbReference type="Proteomes" id="UP000051679">
    <property type="component" value="Unassembled WGS sequence"/>
</dbReference>
<comment type="similarity">
    <text evidence="1">Belongs to the ATP-dependent AMP-binding enzyme family.</text>
</comment>
<evidence type="ECO:0000259" key="3">
    <source>
        <dbReference type="Pfam" id="PF00501"/>
    </source>
</evidence>
<sequence>MTRLTDELHARLAAVQTENVVKDEASNTWFTGSDLSHDINVMDAALRSANIGKDDVVLMCLQNSPVYLPINQAMWYMGATIHPVAPSTGLDGLVADFNENHYAGVIVDTARAAVFTELDAIKEIPLPELRMFDGLVLLQNLQHTTPANYDAPTEDTLGMILNTSGTTGKPKGVGETHAMMINAAHDDLESHELTPEDTVLIVMPMFHINAQLVLVLSSFLAGGKMVIAPKFSASRFWPQVLNNDVTWSSVVPTIVAILLKNDAANAAFRPDHKLRFIRCASSMLTVSRHKEFVQRFKVPILEGYGMTESCSQCTLNPLDAIKVGSAGKPYKTDVAIVAGDNFVQTPGLHGEIAIRGNHVITDYMEPHPDSFKDGWMLTGDLGYFDADGYLWLVGRSKDIINRGGEKVSPTKVEGIIEQLNYVQNVAVVPVADDIYGEAVAAVVIDGSKDKQLHHQRRAEIMALTSEHLANFERPTQVYFVDSFPLNPTNKIMRPQLTKIVEAMTED</sequence>
<dbReference type="Pfam" id="PF13193">
    <property type="entry name" value="AMP-binding_C"/>
    <property type="match status" value="1"/>
</dbReference>
<accession>A0A0R1ZLA8</accession>
<evidence type="ECO:0000313" key="6">
    <source>
        <dbReference type="Proteomes" id="UP000051679"/>
    </source>
</evidence>
<dbReference type="AlphaFoldDB" id="A0A0R1ZLA8"/>
<dbReference type="PANTHER" id="PTHR43201:SF5">
    <property type="entry name" value="MEDIUM-CHAIN ACYL-COA LIGASE ACSF2, MITOCHONDRIAL"/>
    <property type="match status" value="1"/>
</dbReference>
<dbReference type="InterPro" id="IPR025110">
    <property type="entry name" value="AMP-bd_C"/>
</dbReference>